<evidence type="ECO:0000313" key="4">
    <source>
        <dbReference type="WBParaSite" id="ACOC_0000922801-mRNA-1"/>
    </source>
</evidence>
<dbReference type="EMBL" id="UYYA01004265">
    <property type="protein sequence ID" value="VDM60814.1"/>
    <property type="molecule type" value="Genomic_DNA"/>
</dbReference>
<proteinExistence type="predicted"/>
<dbReference type="AlphaFoldDB" id="A0A0R3PTT5"/>
<gene>
    <name evidence="2" type="ORF">ACOC_LOCUS9229</name>
</gene>
<feature type="region of interest" description="Disordered" evidence="1">
    <location>
        <begin position="53"/>
        <end position="76"/>
    </location>
</feature>
<name>A0A0R3PTT5_ANGCS</name>
<evidence type="ECO:0000313" key="2">
    <source>
        <dbReference type="EMBL" id="VDM60814.1"/>
    </source>
</evidence>
<evidence type="ECO:0000313" key="3">
    <source>
        <dbReference type="Proteomes" id="UP000267027"/>
    </source>
</evidence>
<evidence type="ECO:0000256" key="1">
    <source>
        <dbReference type="SAM" id="MobiDB-lite"/>
    </source>
</evidence>
<dbReference type="Proteomes" id="UP000267027">
    <property type="component" value="Unassembled WGS sequence"/>
</dbReference>
<keyword evidence="3" id="KW-1185">Reference proteome</keyword>
<reference evidence="2 3" key="2">
    <citation type="submission" date="2018-11" db="EMBL/GenBank/DDBJ databases">
        <authorList>
            <consortium name="Pathogen Informatics"/>
        </authorList>
    </citation>
    <scope>NUCLEOTIDE SEQUENCE [LARGE SCALE GENOMIC DNA]</scope>
    <source>
        <strain evidence="2 3">Costa Rica</strain>
    </source>
</reference>
<reference evidence="4" key="1">
    <citation type="submission" date="2017-02" db="UniProtKB">
        <authorList>
            <consortium name="WormBaseParasite"/>
        </authorList>
    </citation>
    <scope>IDENTIFICATION</scope>
</reference>
<dbReference type="WBParaSite" id="ACOC_0000922801-mRNA-1">
    <property type="protein sequence ID" value="ACOC_0000922801-mRNA-1"/>
    <property type="gene ID" value="ACOC_0000922801"/>
</dbReference>
<protein>
    <submittedName>
        <fullName evidence="2 4">Uncharacterized protein</fullName>
    </submittedName>
</protein>
<sequence>MRRRKHVRDAEMSYLHSLARLSVPPCRLPSIASAPPQIPVRLRPPALPCCRSPRTPAASRLHTHTPPSVPATRRGCADDGDDDYGCEDKCAPTGRPLMPRIFVVAT</sequence>
<organism evidence="4">
    <name type="scientific">Angiostrongylus costaricensis</name>
    <name type="common">Nematode worm</name>
    <dbReference type="NCBI Taxonomy" id="334426"/>
    <lineage>
        <taxon>Eukaryota</taxon>
        <taxon>Metazoa</taxon>
        <taxon>Ecdysozoa</taxon>
        <taxon>Nematoda</taxon>
        <taxon>Chromadorea</taxon>
        <taxon>Rhabditida</taxon>
        <taxon>Rhabditina</taxon>
        <taxon>Rhabditomorpha</taxon>
        <taxon>Strongyloidea</taxon>
        <taxon>Metastrongylidae</taxon>
        <taxon>Angiostrongylus</taxon>
    </lineage>
</organism>
<accession>A0A0R3PTT5</accession>